<reference evidence="2 3" key="1">
    <citation type="journal article" date="2020" name="Front. Microbiol.">
        <title>Genomic Analysis and Antimicrobial Resistance of Aliarcobacter cryaerophilus Strains From German Water Poultry.</title>
        <authorList>
            <person name="Muller E."/>
            <person name="Hotzel H."/>
            <person name="Ahlers C."/>
            <person name="Hanel I."/>
            <person name="Tomaso H."/>
            <person name="Abdel-Glil M.Y."/>
        </authorList>
    </citation>
    <scope>NUCLEOTIDE SEQUENCE [LARGE SCALE GENOMIC DNA]</scope>
    <source>
        <strain evidence="2 3">16CS1285-4</strain>
    </source>
</reference>
<dbReference type="EMBL" id="CP060693">
    <property type="protein sequence ID" value="QNM90505.1"/>
    <property type="molecule type" value="Genomic_DNA"/>
</dbReference>
<proteinExistence type="predicted"/>
<dbReference type="AlphaFoldDB" id="A0A7G9LPF6"/>
<dbReference type="Gene3D" id="3.30.2310.20">
    <property type="entry name" value="RelE-like"/>
    <property type="match status" value="1"/>
</dbReference>
<dbReference type="Pfam" id="PF05016">
    <property type="entry name" value="ParE_toxin"/>
    <property type="match status" value="1"/>
</dbReference>
<dbReference type="InterPro" id="IPR035093">
    <property type="entry name" value="RelE/ParE_toxin_dom_sf"/>
</dbReference>
<accession>A0A7G9LPF6</accession>
<keyword evidence="1" id="KW-1277">Toxin-antitoxin system</keyword>
<evidence type="ECO:0000256" key="1">
    <source>
        <dbReference type="ARBA" id="ARBA00022649"/>
    </source>
</evidence>
<dbReference type="InterPro" id="IPR007712">
    <property type="entry name" value="RelE/ParE_toxin"/>
</dbReference>
<protein>
    <submittedName>
        <fullName evidence="2">Type II toxin-antitoxin system RelE/ParE family toxin</fullName>
    </submittedName>
</protein>
<name>A0A7G9LPF6_9BACT</name>
<dbReference type="Proteomes" id="UP000515842">
    <property type="component" value="Chromosome"/>
</dbReference>
<evidence type="ECO:0000313" key="2">
    <source>
        <dbReference type="EMBL" id="QNM90505.1"/>
    </source>
</evidence>
<dbReference type="RefSeq" id="WP_187474760.1">
    <property type="nucleotide sequence ID" value="NZ_CP060693.1"/>
</dbReference>
<sequence>MQVIRDDFYLSKLDKIIDYMAENSLSAAITFLDKLDRKIDSLPNMPLKFRQSSYYEDEKIRDLVFKGYTIPYLVDIDKNVIIILDIFKWSYRKQIKQCQSGNPLQH</sequence>
<organism evidence="2 3">
    <name type="scientific">Aliarcobacter cryaerophilus</name>
    <dbReference type="NCBI Taxonomy" id="28198"/>
    <lineage>
        <taxon>Bacteria</taxon>
        <taxon>Pseudomonadati</taxon>
        <taxon>Campylobacterota</taxon>
        <taxon>Epsilonproteobacteria</taxon>
        <taxon>Campylobacterales</taxon>
        <taxon>Arcobacteraceae</taxon>
        <taxon>Aliarcobacter</taxon>
    </lineage>
</organism>
<gene>
    <name evidence="2" type="ORF">HOO34_01855</name>
</gene>
<evidence type="ECO:0000313" key="3">
    <source>
        <dbReference type="Proteomes" id="UP000515842"/>
    </source>
</evidence>